<protein>
    <submittedName>
        <fullName evidence="1">Alternative protein SH3PXD2B</fullName>
    </submittedName>
</protein>
<dbReference type="OrthoDB" id="10255964at2759"/>
<sequence length="45" mass="4793">MAHMQNSPGVMALESVQAHRDNGAKHRAGDQCLNTHAPLILTASL</sequence>
<dbReference type="ChiTaRS" id="SH3PXD2B">
    <property type="organism name" value="human"/>
</dbReference>
<organism evidence="1">
    <name type="scientific">Homo sapiens</name>
    <name type="common">Human</name>
    <dbReference type="NCBI Taxonomy" id="9606"/>
    <lineage>
        <taxon>Eukaryota</taxon>
        <taxon>Metazoa</taxon>
        <taxon>Chordata</taxon>
        <taxon>Craniata</taxon>
        <taxon>Vertebrata</taxon>
        <taxon>Euteleostomi</taxon>
        <taxon>Mammalia</taxon>
        <taxon>Eutheria</taxon>
        <taxon>Euarchontoglires</taxon>
        <taxon>Primates</taxon>
        <taxon>Haplorrhini</taxon>
        <taxon>Catarrhini</taxon>
        <taxon>Hominidae</taxon>
        <taxon>Homo</taxon>
    </lineage>
</organism>
<reference evidence="1" key="1">
    <citation type="journal article" date="2013" name="PLoS ONE">
        <title>Direct detection of alternative open reading frames translation products in human significantly expands the proteome.</title>
        <authorList>
            <person name="Vanderperre B."/>
            <person name="Lucier J.-F."/>
            <person name="Motard J."/>
            <person name="Tremblay G."/>
            <person name="Vanderperre S."/>
            <person name="Wisztorski M."/>
            <person name="Salzet M."/>
            <person name="Boisvert F.-M."/>
            <person name="Roucou X."/>
        </authorList>
    </citation>
    <scope>NUCLEOTIDE SEQUENCE</scope>
</reference>
<dbReference type="EMBL" id="HF583545">
    <property type="protein sequence ID" value="CCQ43042.1"/>
    <property type="molecule type" value="Genomic_DNA"/>
</dbReference>
<evidence type="ECO:0000313" key="1">
    <source>
        <dbReference type="EMBL" id="CCQ43042.1"/>
    </source>
</evidence>
<dbReference type="AlphaFoldDB" id="L8EC68"/>
<proteinExistence type="predicted"/>
<gene>
    <name evidence="1" type="primary">SH3PXD2B</name>
</gene>
<name>L8EC68_HUMAN</name>
<accession>L8EC68</accession>